<reference evidence="1" key="2">
    <citation type="journal article" date="2015" name="Data Brief">
        <title>Shoot transcriptome of the giant reed, Arundo donax.</title>
        <authorList>
            <person name="Barrero R.A."/>
            <person name="Guerrero F.D."/>
            <person name="Moolhuijzen P."/>
            <person name="Goolsby J.A."/>
            <person name="Tidwell J."/>
            <person name="Bellgard S.E."/>
            <person name="Bellgard M.I."/>
        </authorList>
    </citation>
    <scope>NUCLEOTIDE SEQUENCE</scope>
    <source>
        <tissue evidence="1">Shoot tissue taken approximately 20 cm above the soil surface</tissue>
    </source>
</reference>
<dbReference type="AlphaFoldDB" id="A0A0A9DSN2"/>
<name>A0A0A9DSN2_ARUDO</name>
<proteinExistence type="predicted"/>
<evidence type="ECO:0000313" key="1">
    <source>
        <dbReference type="EMBL" id="JAD91574.1"/>
    </source>
</evidence>
<protein>
    <submittedName>
        <fullName evidence="1">Uncharacterized protein</fullName>
    </submittedName>
</protein>
<accession>A0A0A9DSN2</accession>
<sequence length="52" mass="5752">MQFIEIGVRQSLLLVLTCKKSALLVFTFQPVSELSITVASAWQDLDKLVAEA</sequence>
<organism evidence="1">
    <name type="scientific">Arundo donax</name>
    <name type="common">Giant reed</name>
    <name type="synonym">Donax arundinaceus</name>
    <dbReference type="NCBI Taxonomy" id="35708"/>
    <lineage>
        <taxon>Eukaryota</taxon>
        <taxon>Viridiplantae</taxon>
        <taxon>Streptophyta</taxon>
        <taxon>Embryophyta</taxon>
        <taxon>Tracheophyta</taxon>
        <taxon>Spermatophyta</taxon>
        <taxon>Magnoliopsida</taxon>
        <taxon>Liliopsida</taxon>
        <taxon>Poales</taxon>
        <taxon>Poaceae</taxon>
        <taxon>PACMAD clade</taxon>
        <taxon>Arundinoideae</taxon>
        <taxon>Arundineae</taxon>
        <taxon>Arundo</taxon>
    </lineage>
</organism>
<dbReference type="EMBL" id="GBRH01206321">
    <property type="protein sequence ID" value="JAD91574.1"/>
    <property type="molecule type" value="Transcribed_RNA"/>
</dbReference>
<reference evidence="1" key="1">
    <citation type="submission" date="2014-09" db="EMBL/GenBank/DDBJ databases">
        <authorList>
            <person name="Magalhaes I.L.F."/>
            <person name="Oliveira U."/>
            <person name="Santos F.R."/>
            <person name="Vidigal T.H.D.A."/>
            <person name="Brescovit A.D."/>
            <person name="Santos A.J."/>
        </authorList>
    </citation>
    <scope>NUCLEOTIDE SEQUENCE</scope>
    <source>
        <tissue evidence="1">Shoot tissue taken approximately 20 cm above the soil surface</tissue>
    </source>
</reference>